<dbReference type="PANTHER" id="PTHR24401">
    <property type="entry name" value="SI:CH211-243P7.3-RELATED"/>
    <property type="match status" value="1"/>
</dbReference>
<sequence length="162" mass="18531">GVQPVQILTSSCHELSWKARQPRSSHLKMCWACCGKSHTEARNLFPKWKYLVVRLDIWHFMRRLASCVSSESHPLYATFLRKLSAAIFQWDEGDVKRLQVAKAKEIQSRGLRLPVELTSKELNPHCRRKTRGAAETEALIDELLTIYIQRRCRLGVSGGASV</sequence>
<gene>
    <name evidence="1" type="ORF">ElyMa_003513500</name>
</gene>
<proteinExistence type="predicted"/>
<evidence type="ECO:0000313" key="2">
    <source>
        <dbReference type="Proteomes" id="UP000762676"/>
    </source>
</evidence>
<keyword evidence="2" id="KW-1185">Reference proteome</keyword>
<reference evidence="1 2" key="1">
    <citation type="journal article" date="2021" name="Elife">
        <title>Chloroplast acquisition without the gene transfer in kleptoplastic sea slugs, Plakobranchus ocellatus.</title>
        <authorList>
            <person name="Maeda T."/>
            <person name="Takahashi S."/>
            <person name="Yoshida T."/>
            <person name="Shimamura S."/>
            <person name="Takaki Y."/>
            <person name="Nagai Y."/>
            <person name="Toyoda A."/>
            <person name="Suzuki Y."/>
            <person name="Arimoto A."/>
            <person name="Ishii H."/>
            <person name="Satoh N."/>
            <person name="Nishiyama T."/>
            <person name="Hasebe M."/>
            <person name="Maruyama T."/>
            <person name="Minagawa J."/>
            <person name="Obokata J."/>
            <person name="Shigenobu S."/>
        </authorList>
    </citation>
    <scope>NUCLEOTIDE SEQUENCE [LARGE SCALE GENOMIC DNA]</scope>
</reference>
<dbReference type="Proteomes" id="UP000762676">
    <property type="component" value="Unassembled WGS sequence"/>
</dbReference>
<evidence type="ECO:0000313" key="1">
    <source>
        <dbReference type="EMBL" id="GFR59667.1"/>
    </source>
</evidence>
<feature type="non-terminal residue" evidence="1">
    <location>
        <position position="1"/>
    </location>
</feature>
<accession>A0AAV4EF82</accession>
<dbReference type="EMBL" id="BMAT01007189">
    <property type="protein sequence ID" value="GFR59667.1"/>
    <property type="molecule type" value="Genomic_DNA"/>
</dbReference>
<comment type="caution">
    <text evidence="1">The sequence shown here is derived from an EMBL/GenBank/DDBJ whole genome shotgun (WGS) entry which is preliminary data.</text>
</comment>
<organism evidence="1 2">
    <name type="scientific">Elysia marginata</name>
    <dbReference type="NCBI Taxonomy" id="1093978"/>
    <lineage>
        <taxon>Eukaryota</taxon>
        <taxon>Metazoa</taxon>
        <taxon>Spiralia</taxon>
        <taxon>Lophotrochozoa</taxon>
        <taxon>Mollusca</taxon>
        <taxon>Gastropoda</taxon>
        <taxon>Heterobranchia</taxon>
        <taxon>Euthyneura</taxon>
        <taxon>Panpulmonata</taxon>
        <taxon>Sacoglossa</taxon>
        <taxon>Placobranchoidea</taxon>
        <taxon>Plakobranchidae</taxon>
        <taxon>Elysia</taxon>
    </lineage>
</organism>
<dbReference type="AlphaFoldDB" id="A0AAV4EF82"/>
<protein>
    <submittedName>
        <fullName evidence="1">Uncharacterized protein</fullName>
    </submittedName>
</protein>
<name>A0AAV4EF82_9GAST</name>
<dbReference type="PANTHER" id="PTHR24401:SF29">
    <property type="entry name" value="SI:CH211-243P7.3-RELATED"/>
    <property type="match status" value="1"/>
</dbReference>